<evidence type="ECO:0000256" key="8">
    <source>
        <dbReference type="ARBA" id="ARBA00022741"/>
    </source>
</evidence>
<feature type="transmembrane region" description="Helical" evidence="15">
    <location>
        <begin position="282"/>
        <end position="302"/>
    </location>
</feature>
<feature type="transmembrane region" description="Helical" evidence="15">
    <location>
        <begin position="593"/>
        <end position="613"/>
    </location>
</feature>
<dbReference type="SUPFAM" id="SSF52540">
    <property type="entry name" value="P-loop containing nucleoside triphosphate hydrolases"/>
    <property type="match status" value="1"/>
</dbReference>
<dbReference type="InterPro" id="IPR030389">
    <property type="entry name" value="G_FEOB_dom"/>
</dbReference>
<evidence type="ECO:0000256" key="5">
    <source>
        <dbReference type="ARBA" id="ARBA00022496"/>
    </source>
</evidence>
<dbReference type="Proteomes" id="UP000319349">
    <property type="component" value="Chromosome"/>
</dbReference>
<dbReference type="Pfam" id="PF02421">
    <property type="entry name" value="FeoB_N"/>
    <property type="match status" value="1"/>
</dbReference>
<protein>
    <recommendedName>
        <fullName evidence="2">Fe(2+) transporter FeoB</fullName>
    </recommendedName>
    <alternativeName>
        <fullName evidence="14">Ferrous iron transport protein B</fullName>
    </alternativeName>
</protein>
<keyword evidence="6" id="KW-0997">Cell inner membrane</keyword>
<keyword evidence="8" id="KW-0547">Nucleotide-binding</keyword>
<dbReference type="InterPro" id="IPR050860">
    <property type="entry name" value="FeoB_GTPase"/>
</dbReference>
<keyword evidence="12" id="KW-0342">GTP-binding</keyword>
<keyword evidence="11" id="KW-0406">Ion transport</keyword>
<feature type="domain" description="FeoB-type G" evidence="16">
    <location>
        <begin position="7"/>
        <end position="175"/>
    </location>
</feature>
<evidence type="ECO:0000256" key="13">
    <source>
        <dbReference type="ARBA" id="ARBA00023136"/>
    </source>
</evidence>
<keyword evidence="7 15" id="KW-0812">Transmembrane</keyword>
<comment type="subcellular location">
    <subcellularLocation>
        <location evidence="1">Cell inner membrane</location>
        <topology evidence="1">Multi-pass membrane protein</topology>
    </subcellularLocation>
</comment>
<keyword evidence="18" id="KW-1185">Reference proteome</keyword>
<dbReference type="GO" id="GO:0005886">
    <property type="term" value="C:plasma membrane"/>
    <property type="evidence" value="ECO:0007669"/>
    <property type="project" value="UniProtKB-SubCell"/>
</dbReference>
<dbReference type="PROSITE" id="PS51711">
    <property type="entry name" value="G_FEOB"/>
    <property type="match status" value="1"/>
</dbReference>
<dbReference type="InterPro" id="IPR027417">
    <property type="entry name" value="P-loop_NTPase"/>
</dbReference>
<dbReference type="InterPro" id="IPR011640">
    <property type="entry name" value="Fe2_transport_prot_B_C"/>
</dbReference>
<evidence type="ECO:0000256" key="2">
    <source>
        <dbReference type="ARBA" id="ARBA00022371"/>
    </source>
</evidence>
<evidence type="ECO:0000256" key="11">
    <source>
        <dbReference type="ARBA" id="ARBA00023065"/>
    </source>
</evidence>
<keyword evidence="9 15" id="KW-1133">Transmembrane helix</keyword>
<reference evidence="17 18" key="1">
    <citation type="submission" date="2019-03" db="EMBL/GenBank/DDBJ databases">
        <title>Tal1 in Xanthomonas translucens pv. cerealis Contributes to Virulence in Bacterial Leaf Streak of Wheat.</title>
        <authorList>
            <person name="Shah S.M.A."/>
            <person name="Haq F."/>
            <person name="Ma W."/>
            <person name="Xu X."/>
            <person name="Wang S."/>
            <person name="Xu Z."/>
            <person name="Zou L."/>
            <person name="Zhu B."/>
            <person name="Chen G."/>
        </authorList>
    </citation>
    <scope>NUCLEOTIDE SEQUENCE [LARGE SCALE GENOMIC DNA]</scope>
    <source>
        <strain evidence="17 18">01</strain>
    </source>
</reference>
<evidence type="ECO:0000256" key="12">
    <source>
        <dbReference type="ARBA" id="ARBA00023134"/>
    </source>
</evidence>
<gene>
    <name evidence="17" type="ORF">E4A48_05365</name>
</gene>
<evidence type="ECO:0000256" key="3">
    <source>
        <dbReference type="ARBA" id="ARBA00022448"/>
    </source>
</evidence>
<dbReference type="InterPro" id="IPR006073">
    <property type="entry name" value="GTP-bd"/>
</dbReference>
<evidence type="ECO:0000259" key="16">
    <source>
        <dbReference type="PROSITE" id="PS51711"/>
    </source>
</evidence>
<dbReference type="PANTHER" id="PTHR43185:SF1">
    <property type="entry name" value="FE(2+) TRANSPORTER FEOB"/>
    <property type="match status" value="1"/>
</dbReference>
<keyword evidence="4" id="KW-1003">Cell membrane</keyword>
<dbReference type="RefSeq" id="WP_142742003.1">
    <property type="nucleotide sequence ID" value="NZ_CP038228.1"/>
</dbReference>
<keyword evidence="3" id="KW-0813">Transport</keyword>
<proteinExistence type="predicted"/>
<evidence type="ECO:0000256" key="1">
    <source>
        <dbReference type="ARBA" id="ARBA00004429"/>
    </source>
</evidence>
<evidence type="ECO:0000256" key="7">
    <source>
        <dbReference type="ARBA" id="ARBA00022692"/>
    </source>
</evidence>
<feature type="transmembrane region" description="Helical" evidence="15">
    <location>
        <begin position="356"/>
        <end position="382"/>
    </location>
</feature>
<evidence type="ECO:0000256" key="15">
    <source>
        <dbReference type="SAM" id="Phobius"/>
    </source>
</evidence>
<feature type="transmembrane region" description="Helical" evidence="15">
    <location>
        <begin position="458"/>
        <end position="478"/>
    </location>
</feature>
<evidence type="ECO:0000256" key="14">
    <source>
        <dbReference type="ARBA" id="ARBA00031200"/>
    </source>
</evidence>
<dbReference type="CDD" id="cd01879">
    <property type="entry name" value="FeoB"/>
    <property type="match status" value="1"/>
</dbReference>
<keyword evidence="13 15" id="KW-0472">Membrane</keyword>
<sequence>MSAEAVPLRLALVGNPNCGKTALFNQLTGSKQKVANYAGVTVERKEGRFRAPSGRDFAVLDLPGAYSLQPASLDEAITRDLCRGFYPGEPAPDLLVCVVDATNLRLHLRFALELRELGKPMLVALNMVDAAQRRGIRIDRQALEDALGVPVIETVAVRRNGAKALVERLDAMAPALPPAVAPAEGQGDYHQQVRRILAAAVSMPTRTSRIDDALDRWLLHPVAGLLTLAVVMFLIFQAVYAWAAPLMDLIDGGSKALGAWVGATLPAGPLNSLLVDGIIAGLGGVVIFLPQILILFAFILALEESGYLPRAAFLLDRMMAVAGLSGRSFIPLLSSFACAVPGIMSTRSIQDPRDRLATILVAPLMTCSARLPVYALLIGAFIPQRKVWGVFNQQGLVLFGLYFAAIASALAVSWTMKKWRRDKGEHPLLLELPSYRVPHLRDLALGLWERAAIFLKRVGGIILALTILLWFLLSFPAAPANATLPAIDYSFAGRIGHAMTTVFAPLGFNWQICIALIPGLAAREVAVASLATVYALSAADDDAAAQALSPLISDGWSLATALSLLVWYIYAPMCISTLATIKRETNSWKQMSFAAFYLFALAYLASLLTYQVAAALGAG</sequence>
<keyword evidence="5" id="KW-0410">Iron transport</keyword>
<feature type="transmembrane region" description="Helical" evidence="15">
    <location>
        <begin position="217"/>
        <end position="244"/>
    </location>
</feature>
<dbReference type="GO" id="GO:0015093">
    <property type="term" value="F:ferrous iron transmembrane transporter activity"/>
    <property type="evidence" value="ECO:0007669"/>
    <property type="project" value="InterPro"/>
</dbReference>
<dbReference type="Pfam" id="PF07664">
    <property type="entry name" value="FeoB_C"/>
    <property type="match status" value="1"/>
</dbReference>
<dbReference type="FunFam" id="3.40.50.300:FF:000426">
    <property type="entry name" value="Ferrous iron transport protein B"/>
    <property type="match status" value="1"/>
</dbReference>
<evidence type="ECO:0000256" key="10">
    <source>
        <dbReference type="ARBA" id="ARBA00023004"/>
    </source>
</evidence>
<organism evidence="17 18">
    <name type="scientific">Xanthomonas cerealis pv. cerealis</name>
    <dbReference type="NCBI Taxonomy" id="152263"/>
    <lineage>
        <taxon>Bacteria</taxon>
        <taxon>Pseudomonadati</taxon>
        <taxon>Pseudomonadota</taxon>
        <taxon>Gammaproteobacteria</taxon>
        <taxon>Lysobacterales</taxon>
        <taxon>Lysobacteraceae</taxon>
        <taxon>Xanthomonas</taxon>
        <taxon>Xanthomonas translucens group</taxon>
        <taxon>Xanthomonas cerealis</taxon>
    </lineage>
</organism>
<dbReference type="Gene3D" id="3.40.50.300">
    <property type="entry name" value="P-loop containing nucleotide triphosphate hydrolases"/>
    <property type="match status" value="1"/>
</dbReference>
<feature type="transmembrane region" description="Helical" evidence="15">
    <location>
        <begin position="322"/>
        <end position="344"/>
    </location>
</feature>
<evidence type="ECO:0000313" key="17">
    <source>
        <dbReference type="EMBL" id="QDI03201.1"/>
    </source>
</evidence>
<accession>A0A514EAY7</accession>
<dbReference type="PRINTS" id="PR00326">
    <property type="entry name" value="GTP1OBG"/>
</dbReference>
<feature type="transmembrane region" description="Helical" evidence="15">
    <location>
        <begin position="256"/>
        <end position="275"/>
    </location>
</feature>
<dbReference type="AlphaFoldDB" id="A0A514EAY7"/>
<evidence type="ECO:0000313" key="18">
    <source>
        <dbReference type="Proteomes" id="UP000319349"/>
    </source>
</evidence>
<dbReference type="PANTHER" id="PTHR43185">
    <property type="entry name" value="FERROUS IRON TRANSPORT PROTEIN B"/>
    <property type="match status" value="1"/>
</dbReference>
<evidence type="ECO:0000256" key="9">
    <source>
        <dbReference type="ARBA" id="ARBA00022989"/>
    </source>
</evidence>
<dbReference type="InterPro" id="IPR011642">
    <property type="entry name" value="Gate_dom"/>
</dbReference>
<dbReference type="Pfam" id="PF07670">
    <property type="entry name" value="Gate"/>
    <property type="match status" value="2"/>
</dbReference>
<name>A0A514EAY7_9XANT</name>
<feature type="transmembrane region" description="Helical" evidence="15">
    <location>
        <begin position="394"/>
        <end position="414"/>
    </location>
</feature>
<keyword evidence="10" id="KW-0408">Iron</keyword>
<evidence type="ECO:0000256" key="4">
    <source>
        <dbReference type="ARBA" id="ARBA00022475"/>
    </source>
</evidence>
<dbReference type="GO" id="GO:0005525">
    <property type="term" value="F:GTP binding"/>
    <property type="evidence" value="ECO:0007669"/>
    <property type="project" value="UniProtKB-KW"/>
</dbReference>
<dbReference type="EMBL" id="CP038228">
    <property type="protein sequence ID" value="QDI03201.1"/>
    <property type="molecule type" value="Genomic_DNA"/>
</dbReference>
<feature type="transmembrane region" description="Helical" evidence="15">
    <location>
        <begin position="558"/>
        <end position="581"/>
    </location>
</feature>
<evidence type="ECO:0000256" key="6">
    <source>
        <dbReference type="ARBA" id="ARBA00022519"/>
    </source>
</evidence>